<name>A0A7S5DRL4_RHIRH</name>
<evidence type="ECO:0000259" key="1">
    <source>
        <dbReference type="Pfam" id="PF05713"/>
    </source>
</evidence>
<dbReference type="EMBL" id="MK318968">
    <property type="protein sequence ID" value="QCL09130.1"/>
    <property type="molecule type" value="Genomic_DNA"/>
</dbReference>
<dbReference type="Pfam" id="PF05713">
    <property type="entry name" value="MobC"/>
    <property type="match status" value="1"/>
</dbReference>
<dbReference type="InterPro" id="IPR008687">
    <property type="entry name" value="MobC"/>
</dbReference>
<evidence type="ECO:0000313" key="2">
    <source>
        <dbReference type="EMBL" id="QCL09130.1"/>
    </source>
</evidence>
<feature type="domain" description="Bacterial mobilisation" evidence="1">
    <location>
        <begin position="70"/>
        <end position="106"/>
    </location>
</feature>
<organism evidence="2">
    <name type="scientific">Rhizobium rhizogenes</name>
    <name type="common">Agrobacterium rhizogenes</name>
    <dbReference type="NCBI Taxonomy" id="359"/>
    <lineage>
        <taxon>Bacteria</taxon>
        <taxon>Pseudomonadati</taxon>
        <taxon>Pseudomonadota</taxon>
        <taxon>Alphaproteobacteria</taxon>
        <taxon>Hyphomicrobiales</taxon>
        <taxon>Rhizobiaceae</taxon>
        <taxon>Rhizobium/Agrobacterium group</taxon>
        <taxon>Rhizobium</taxon>
    </lineage>
</organism>
<accession>A0A7S5DRL4</accession>
<geneLocation type="plasmid" evidence="3">
    <name>pColt5.8a</name>
</geneLocation>
<proteinExistence type="predicted"/>
<protein>
    <submittedName>
        <fullName evidence="2">Bacterial mobilization family protein</fullName>
    </submittedName>
</protein>
<geneLocation type="plasmid" evidence="2">
    <name>pC5.7b</name>
</geneLocation>
<gene>
    <name evidence="2" type="primary">mobC</name>
    <name evidence="2" type="ORF">pC5.7b_263</name>
    <name evidence="3" type="ORF">pC5.8a_21</name>
</gene>
<reference evidence="2" key="1">
    <citation type="submission" date="2018-12" db="EMBL/GenBank/DDBJ databases">
        <title>Three Rhizobium rhizogenes strains isolated from the same crown gall tumor carry diverse plasmids.</title>
        <authorList>
            <person name="Pulawska J."/>
            <person name="Kuzmanovic N."/>
        </authorList>
    </citation>
    <scope>NUCLEOTIDE SEQUENCE</scope>
    <source>
        <strain evidence="2">C5.7</strain>
        <strain evidence="3">Colt5.8</strain>
        <plasmid evidence="2">pC5.7b</plasmid>
        <plasmid evidence="3">pColt5.8a</plasmid>
    </source>
</reference>
<dbReference type="EMBL" id="MK318971">
    <property type="protein sequence ID" value="QCL09513.1"/>
    <property type="molecule type" value="Genomic_DNA"/>
</dbReference>
<keyword evidence="2" id="KW-0614">Plasmid</keyword>
<dbReference type="RefSeq" id="WP_200985080.1">
    <property type="nucleotide sequence ID" value="NZ_MK318968.1"/>
</dbReference>
<dbReference type="AlphaFoldDB" id="A0A7S5DRL4"/>
<sequence>MSEIGIGPRRANRNKSVRVRLSEAEFCALIAFATDASLPTSEVLRRLAREAAGLGPTFEGDTSKKIQSTIVQLRKIGVNLNQIARVLNSGSTPGYEPLLGGIERLARLVAQHERDLDELRARGRARARRLVRTDV</sequence>
<evidence type="ECO:0000313" key="3">
    <source>
        <dbReference type="EMBL" id="QCL09513.1"/>
    </source>
</evidence>